<accession>A0A0R1MRT4</accession>
<dbReference type="EMBL" id="AZEC01000015">
    <property type="protein sequence ID" value="KRL10073.1"/>
    <property type="molecule type" value="Genomic_DNA"/>
</dbReference>
<protein>
    <submittedName>
        <fullName evidence="1">Uncharacterized protein</fullName>
    </submittedName>
</protein>
<evidence type="ECO:0000313" key="2">
    <source>
        <dbReference type="Proteomes" id="UP000051330"/>
    </source>
</evidence>
<organism evidence="1 2">
    <name type="scientific">Schleiferilactobacillus perolens DSM 12744</name>
    <dbReference type="NCBI Taxonomy" id="1423792"/>
    <lineage>
        <taxon>Bacteria</taxon>
        <taxon>Bacillati</taxon>
        <taxon>Bacillota</taxon>
        <taxon>Bacilli</taxon>
        <taxon>Lactobacillales</taxon>
        <taxon>Lactobacillaceae</taxon>
        <taxon>Schleiferilactobacillus</taxon>
    </lineage>
</organism>
<keyword evidence="2" id="KW-1185">Reference proteome</keyword>
<name>A0A0R1MRT4_9LACO</name>
<comment type="caution">
    <text evidence="1">The sequence shown here is derived from an EMBL/GenBank/DDBJ whole genome shotgun (WGS) entry which is preliminary data.</text>
</comment>
<evidence type="ECO:0000313" key="1">
    <source>
        <dbReference type="EMBL" id="KRL10073.1"/>
    </source>
</evidence>
<sequence>MPWESTDVPLEIKLAVDSRNPVRYAMGNQFEREWRSWQKQRRRALLWTLLIPPLINLIF</sequence>
<dbReference type="PATRIC" id="fig|1423792.3.peg.1024"/>
<gene>
    <name evidence="1" type="ORF">FD09_GL001004</name>
</gene>
<dbReference type="AlphaFoldDB" id="A0A0R1MRT4"/>
<dbReference type="STRING" id="1423792.FD09_GL001004"/>
<proteinExistence type="predicted"/>
<reference evidence="1 2" key="1">
    <citation type="journal article" date="2015" name="Genome Announc.">
        <title>Expanding the biotechnology potential of lactobacilli through comparative genomics of 213 strains and associated genera.</title>
        <authorList>
            <person name="Sun Z."/>
            <person name="Harris H.M."/>
            <person name="McCann A."/>
            <person name="Guo C."/>
            <person name="Argimon S."/>
            <person name="Zhang W."/>
            <person name="Yang X."/>
            <person name="Jeffery I.B."/>
            <person name="Cooney J.C."/>
            <person name="Kagawa T.F."/>
            <person name="Liu W."/>
            <person name="Song Y."/>
            <person name="Salvetti E."/>
            <person name="Wrobel A."/>
            <person name="Rasinkangas P."/>
            <person name="Parkhill J."/>
            <person name="Rea M.C."/>
            <person name="O'Sullivan O."/>
            <person name="Ritari J."/>
            <person name="Douillard F.P."/>
            <person name="Paul Ross R."/>
            <person name="Yang R."/>
            <person name="Briner A.E."/>
            <person name="Felis G.E."/>
            <person name="de Vos W.M."/>
            <person name="Barrangou R."/>
            <person name="Klaenhammer T.R."/>
            <person name="Caufield P.W."/>
            <person name="Cui Y."/>
            <person name="Zhang H."/>
            <person name="O'Toole P.W."/>
        </authorList>
    </citation>
    <scope>NUCLEOTIDE SEQUENCE [LARGE SCALE GENOMIC DNA]</scope>
    <source>
        <strain evidence="1 2">DSM 12744</strain>
    </source>
</reference>
<dbReference type="Proteomes" id="UP000051330">
    <property type="component" value="Unassembled WGS sequence"/>
</dbReference>